<evidence type="ECO:0000256" key="6">
    <source>
        <dbReference type="SAM" id="MobiDB-lite"/>
    </source>
</evidence>
<evidence type="ECO:0000256" key="4">
    <source>
        <dbReference type="ARBA" id="ARBA00022741"/>
    </source>
</evidence>
<dbReference type="GO" id="GO:0050727">
    <property type="term" value="P:regulation of inflammatory response"/>
    <property type="evidence" value="ECO:0007669"/>
    <property type="project" value="TreeGrafter"/>
</dbReference>
<evidence type="ECO:0000313" key="8">
    <source>
        <dbReference type="Proteomes" id="UP000504628"/>
    </source>
</evidence>
<dbReference type="InterPro" id="IPR027417">
    <property type="entry name" value="P-loop_NTPase"/>
</dbReference>
<gene>
    <name evidence="9" type="primary">NLRP5</name>
</gene>
<dbReference type="PANTHER" id="PTHR45690:SF7">
    <property type="entry name" value="NACHT, LRR AND PYD DOMAINS-CONTAINING PROTEIN 5"/>
    <property type="match status" value="1"/>
</dbReference>
<keyword evidence="2" id="KW-0433">Leucine-rich repeat</keyword>
<dbReference type="InParanoid" id="A0A7E6CRC8"/>
<keyword evidence="3" id="KW-0677">Repeat</keyword>
<comment type="similarity">
    <text evidence="1">Belongs to the NLRP family.</text>
</comment>
<organism evidence="8 9">
    <name type="scientific">Phyllostomus discolor</name>
    <name type="common">pale spear-nosed bat</name>
    <dbReference type="NCBI Taxonomy" id="89673"/>
    <lineage>
        <taxon>Eukaryota</taxon>
        <taxon>Metazoa</taxon>
        <taxon>Chordata</taxon>
        <taxon>Craniata</taxon>
        <taxon>Vertebrata</taxon>
        <taxon>Euteleostomi</taxon>
        <taxon>Mammalia</taxon>
        <taxon>Eutheria</taxon>
        <taxon>Laurasiatheria</taxon>
        <taxon>Chiroptera</taxon>
        <taxon>Yangochiroptera</taxon>
        <taxon>Phyllostomidae</taxon>
        <taxon>Phyllostominae</taxon>
        <taxon>Phyllostomus</taxon>
    </lineage>
</organism>
<dbReference type="CTD" id="126206"/>
<dbReference type="PROSITE" id="PS50837">
    <property type="entry name" value="NACHT"/>
    <property type="match status" value="1"/>
</dbReference>
<sequence>MTCPVCSLQPKHLPFHQHRSPQPCVEMAEASASNYGLQWCLGQLGKEEFQTFKILLKENAAELVTCSFPWGEVDDSNTEHLASILQEHCKALLVWKICMDIFHKMNLPVLSEKARDEMEKSSLAERLGDSPPPKTDQGTSVKGLPEMSQDMEQNGTTATETKDQDHGGDEWLYKRHVMEKFTGTLGAHHGSETFASDCPQMQTLFRVFTPDQQGFRPLTVVLHGRPGVGKSTLARRILLHWAHGELYQGLFSYIFFLNARDILLREKSSFAELIFREWPGSSDPTTKILSQPEKLLFVIDGFDDLNTAFEDANVHLCTDWTEKQTGSILIYSLLRKVLFPESSLIVTVRDVGVEKLKAMVTTPQYLFVEGISMERRIQLFLKHIKNEDQKMQLLHSVVDNHMLIDMCKVSTMWSLLCQALELQVASGKSLLPTCQVLTGLYTTFLVHQLTPRDAPGRGLSPEERVILKGLCRMAVQGIWTMKFVFYPDDLAIHGLTELELSSLFRRNILLQDTHEDRCFTFLHPSLQEFCAALYYVLEGLEMEWYPHPLYVENMKISKELKQVSFNIHLLQMKRFLFGLMNQELVRTLKDLLRCPLALVVRRVLLHWVSLLGQQANTSSTLDFLDAFYCLFETQDEEFVRSALKDFQEVRLLVSRPMDLLVSSFCLQHCQNLQKIRMDVREIFSEDESTEACPLPLPMWVQIKPLVNEWWKNLCSVLSAQPSLQQLDLSSSILSEWAMKTLCVKLRQPTCRVQKLIFKGTQITLGLHHLWKTLIISPTIKYVNLESTHLKEEDLRIAYEALKHPNCVLESLRLDHCGLTHPCCQLLSQILLTSTSLRCLSLAGNKVAGLGVASLCEAMKVSQCSLQRLILGNCSLTTANCWDLASVLCCNQRLTHLDLSVNTLVAEGVTALCRPLKLVNCALQRLRLRECNLDILGCSFLALTLTSNRHLTHLSLSVNPLGDDGINLLCEVLVETSCHLQDLELMKCCLTAACCKSLCTVITRSKHLRSLDLAANALGDVGVAALCEGLKQRTTGLKRLGLEACGLTSDCCGVLASALVSNQHLSSLNLMRNNFTPEGIKKLCSAFEHPMSNLQVIGLWKWQYPDPTRKLLEKVQALKPHMVIGDDWYSFDEDDRYWWKTEARKPRPPTLGGAGTST</sequence>
<dbReference type="OrthoDB" id="120976at2759"/>
<evidence type="ECO:0000256" key="3">
    <source>
        <dbReference type="ARBA" id="ARBA00022737"/>
    </source>
</evidence>
<dbReference type="CDD" id="cd08320">
    <property type="entry name" value="Pyrin_NALPs"/>
    <property type="match status" value="1"/>
</dbReference>
<evidence type="ECO:0000256" key="1">
    <source>
        <dbReference type="ARBA" id="ARBA00008665"/>
    </source>
</evidence>
<dbReference type="Gene3D" id="1.10.533.10">
    <property type="entry name" value="Death Domain, Fas"/>
    <property type="match status" value="1"/>
</dbReference>
<dbReference type="Pfam" id="PF02758">
    <property type="entry name" value="PYRIN"/>
    <property type="match status" value="1"/>
</dbReference>
<dbReference type="SUPFAM" id="SSF47986">
    <property type="entry name" value="DEATH domain"/>
    <property type="match status" value="1"/>
</dbReference>
<dbReference type="RefSeq" id="XP_035869427.1">
    <property type="nucleotide sequence ID" value="XM_036013534.1"/>
</dbReference>
<dbReference type="GO" id="GO:0005634">
    <property type="term" value="C:nucleus"/>
    <property type="evidence" value="ECO:0007669"/>
    <property type="project" value="TreeGrafter"/>
</dbReference>
<dbReference type="PANTHER" id="PTHR45690">
    <property type="entry name" value="NACHT, LRR AND PYD DOMAINS-CONTAINING PROTEIN 12"/>
    <property type="match status" value="1"/>
</dbReference>
<dbReference type="FunCoup" id="A0A7E6CRC8">
    <property type="interactions" value="46"/>
</dbReference>
<feature type="region of interest" description="Disordered" evidence="6">
    <location>
        <begin position="118"/>
        <end position="167"/>
    </location>
</feature>
<accession>A0A7E6CRC8</accession>
<dbReference type="InterPro" id="IPR050637">
    <property type="entry name" value="NLRP_innate_immun_reg"/>
</dbReference>
<dbReference type="Proteomes" id="UP000504628">
    <property type="component" value="Chromosome 12"/>
</dbReference>
<dbReference type="Pfam" id="PF17779">
    <property type="entry name" value="WHD_NOD2"/>
    <property type="match status" value="1"/>
</dbReference>
<evidence type="ECO:0000256" key="2">
    <source>
        <dbReference type="ARBA" id="ARBA00022614"/>
    </source>
</evidence>
<dbReference type="Pfam" id="PF05729">
    <property type="entry name" value="NACHT"/>
    <property type="match status" value="1"/>
</dbReference>
<dbReference type="SUPFAM" id="SSF52540">
    <property type="entry name" value="P-loop containing nucleoside triphosphate hydrolases"/>
    <property type="match status" value="1"/>
</dbReference>
<evidence type="ECO:0000259" key="7">
    <source>
        <dbReference type="PROSITE" id="PS50837"/>
    </source>
</evidence>
<dbReference type="SMART" id="SM01289">
    <property type="entry name" value="PYRIN"/>
    <property type="match status" value="1"/>
</dbReference>
<name>A0A7E6CRC8_9CHIR</name>
<dbReference type="SUPFAM" id="SSF52047">
    <property type="entry name" value="RNI-like"/>
    <property type="match status" value="1"/>
</dbReference>
<dbReference type="GO" id="GO:0005524">
    <property type="term" value="F:ATP binding"/>
    <property type="evidence" value="ECO:0007669"/>
    <property type="project" value="UniProtKB-KW"/>
</dbReference>
<dbReference type="Pfam" id="PF17776">
    <property type="entry name" value="NLRC4_HD2"/>
    <property type="match status" value="1"/>
</dbReference>
<dbReference type="InterPro" id="IPR007111">
    <property type="entry name" value="NACHT_NTPase"/>
</dbReference>
<keyword evidence="5" id="KW-0067">ATP-binding</keyword>
<dbReference type="GO" id="GO:0106333">
    <property type="term" value="C:subcortical maternal complex"/>
    <property type="evidence" value="ECO:0007669"/>
    <property type="project" value="TreeGrafter"/>
</dbReference>
<evidence type="ECO:0000256" key="5">
    <source>
        <dbReference type="ARBA" id="ARBA00022840"/>
    </source>
</evidence>
<dbReference type="InterPro" id="IPR011029">
    <property type="entry name" value="DEATH-like_dom_sf"/>
</dbReference>
<dbReference type="Gene3D" id="3.80.10.10">
    <property type="entry name" value="Ribonuclease Inhibitor"/>
    <property type="match status" value="3"/>
</dbReference>
<dbReference type="Gene3D" id="3.40.50.300">
    <property type="entry name" value="P-loop containing nucleotide triphosphate hydrolases"/>
    <property type="match status" value="1"/>
</dbReference>
<dbReference type="Pfam" id="PF13516">
    <property type="entry name" value="LRR_6"/>
    <property type="match status" value="5"/>
</dbReference>
<dbReference type="InterPro" id="IPR041267">
    <property type="entry name" value="NLRP_HD2"/>
</dbReference>
<evidence type="ECO:0000313" key="9">
    <source>
        <dbReference type="RefSeq" id="XP_035869427.1"/>
    </source>
</evidence>
<dbReference type="InterPro" id="IPR004020">
    <property type="entry name" value="DAPIN"/>
</dbReference>
<dbReference type="GO" id="GO:0005829">
    <property type="term" value="C:cytosol"/>
    <property type="evidence" value="ECO:0007669"/>
    <property type="project" value="TreeGrafter"/>
</dbReference>
<feature type="compositionally biased region" description="Polar residues" evidence="6">
    <location>
        <begin position="150"/>
        <end position="159"/>
    </location>
</feature>
<protein>
    <submittedName>
        <fullName evidence="9">NACHT, LRR and PYD domains-containing protein 5</fullName>
    </submittedName>
</protein>
<dbReference type="SMART" id="SM00368">
    <property type="entry name" value="LRR_RI"/>
    <property type="match status" value="12"/>
</dbReference>
<dbReference type="AlphaFoldDB" id="A0A7E6CRC8"/>
<dbReference type="GeneID" id="114510792"/>
<keyword evidence="4" id="KW-0547">Nucleotide-binding</keyword>
<feature type="compositionally biased region" description="Basic and acidic residues" evidence="6">
    <location>
        <begin position="118"/>
        <end position="128"/>
    </location>
</feature>
<dbReference type="InterPro" id="IPR041075">
    <property type="entry name" value="NOD1/2_WH"/>
</dbReference>
<dbReference type="GO" id="GO:0005739">
    <property type="term" value="C:mitochondrion"/>
    <property type="evidence" value="ECO:0007669"/>
    <property type="project" value="TreeGrafter"/>
</dbReference>
<reference evidence="9" key="1">
    <citation type="submission" date="2025-08" db="UniProtKB">
        <authorList>
            <consortium name="RefSeq"/>
        </authorList>
    </citation>
    <scope>IDENTIFICATION</scope>
    <source>
        <tissue evidence="9">Muscle</tissue>
    </source>
</reference>
<dbReference type="GO" id="GO:0005938">
    <property type="term" value="C:cell cortex"/>
    <property type="evidence" value="ECO:0007669"/>
    <property type="project" value="TreeGrafter"/>
</dbReference>
<proteinExistence type="inferred from homology"/>
<dbReference type="InterPro" id="IPR032675">
    <property type="entry name" value="LRR_dom_sf"/>
</dbReference>
<feature type="domain" description="NACHT" evidence="7">
    <location>
        <begin position="218"/>
        <end position="349"/>
    </location>
</feature>
<dbReference type="InterPro" id="IPR001611">
    <property type="entry name" value="Leu-rich_rpt"/>
</dbReference>
<dbReference type="FunFam" id="3.40.50.300:FF:000442">
    <property type="entry name" value="NACHT, LRR and PYD domains-containing protein 3"/>
    <property type="match status" value="1"/>
</dbReference>
<dbReference type="KEGG" id="pdic:114510792"/>
<keyword evidence="8" id="KW-1185">Reference proteome</keyword>